<proteinExistence type="predicted"/>
<reference evidence="2 3" key="1">
    <citation type="submission" date="2013-03" db="EMBL/GenBank/DDBJ databases">
        <title>Salinisphaera dokdonensis CL-ES53 Genome Sequencing.</title>
        <authorList>
            <person name="Li C."/>
            <person name="Lai Q."/>
            <person name="Shao Z."/>
        </authorList>
    </citation>
    <scope>NUCLEOTIDE SEQUENCE [LARGE SCALE GENOMIC DNA]</scope>
    <source>
        <strain evidence="2 3">CL-ES53</strain>
    </source>
</reference>
<protein>
    <submittedName>
        <fullName evidence="2">Uncharacterized protein</fullName>
    </submittedName>
</protein>
<dbReference type="RefSeq" id="WP_353110155.1">
    <property type="nucleotide sequence ID" value="NZ_APND01000002.1"/>
</dbReference>
<evidence type="ECO:0000313" key="3">
    <source>
        <dbReference type="Proteomes" id="UP001460888"/>
    </source>
</evidence>
<organism evidence="2 3">
    <name type="scientific">Salinisphaera dokdonensis CL-ES53</name>
    <dbReference type="NCBI Taxonomy" id="1304272"/>
    <lineage>
        <taxon>Bacteria</taxon>
        <taxon>Pseudomonadati</taxon>
        <taxon>Pseudomonadota</taxon>
        <taxon>Gammaproteobacteria</taxon>
        <taxon>Salinisphaerales</taxon>
        <taxon>Salinisphaeraceae</taxon>
        <taxon>Salinisphaera</taxon>
    </lineage>
</organism>
<name>A0ABV2AYV8_9GAMM</name>
<feature type="signal peptide" evidence="1">
    <location>
        <begin position="1"/>
        <end position="20"/>
    </location>
</feature>
<dbReference type="Proteomes" id="UP001460888">
    <property type="component" value="Unassembled WGS sequence"/>
</dbReference>
<keyword evidence="3" id="KW-1185">Reference proteome</keyword>
<evidence type="ECO:0000313" key="2">
    <source>
        <dbReference type="EMBL" id="MES1928802.1"/>
    </source>
</evidence>
<dbReference type="EMBL" id="APND01000002">
    <property type="protein sequence ID" value="MES1928802.1"/>
    <property type="molecule type" value="Genomic_DNA"/>
</dbReference>
<keyword evidence="1" id="KW-0732">Signal</keyword>
<evidence type="ECO:0000256" key="1">
    <source>
        <dbReference type="SAM" id="SignalP"/>
    </source>
</evidence>
<sequence length="181" mass="20260">MNRWIAGVLCLTLMSGMAHAGEMLTVLLPARGEPVPVADLAIEAYGRYQMVYRDAPFQPHFLSMRPFQCLAAPPKLQCHLPYPYANDRRITEEDLGDLEYDLLFLVKQADEFGIDFWNGRYYRLRREGDTIVGEAQAVDMNILASKPEAGDTRPIGDGDLTALGMAETPFPRLRIVAAEAK</sequence>
<accession>A0ABV2AYV8</accession>
<feature type="chain" id="PRO_5046907843" evidence="1">
    <location>
        <begin position="21"/>
        <end position="181"/>
    </location>
</feature>
<gene>
    <name evidence="2" type="ORF">SADO_06097</name>
</gene>
<comment type="caution">
    <text evidence="2">The sequence shown here is derived from an EMBL/GenBank/DDBJ whole genome shotgun (WGS) entry which is preliminary data.</text>
</comment>